<dbReference type="AlphaFoldDB" id="A0A6H1TY56"/>
<dbReference type="RefSeq" id="WP_168569005.1">
    <property type="nucleotide sequence ID" value="NZ_CP051167.1"/>
</dbReference>
<dbReference type="Proteomes" id="UP000500857">
    <property type="component" value="Chromosome"/>
</dbReference>
<proteinExistence type="predicted"/>
<name>A0A6H1TY56_9CYAN</name>
<evidence type="ECO:0000313" key="2">
    <source>
        <dbReference type="EMBL" id="QIZ70850.1"/>
    </source>
</evidence>
<evidence type="ECO:0000256" key="1">
    <source>
        <dbReference type="SAM" id="MobiDB-lite"/>
    </source>
</evidence>
<dbReference type="EMBL" id="CP051167">
    <property type="protein sequence ID" value="QIZ70850.1"/>
    <property type="molecule type" value="Genomic_DNA"/>
</dbReference>
<evidence type="ECO:0000313" key="3">
    <source>
        <dbReference type="Proteomes" id="UP000500857"/>
    </source>
</evidence>
<feature type="region of interest" description="Disordered" evidence="1">
    <location>
        <begin position="82"/>
        <end position="101"/>
    </location>
</feature>
<dbReference type="KEGG" id="oxy:HCG48_09855"/>
<gene>
    <name evidence="2" type="ORF">HCG48_09855</name>
</gene>
<accession>A0A6H1TY56</accession>
<keyword evidence="3" id="KW-1185">Reference proteome</keyword>
<sequence>MKPSALTIAPFPAPQLLQFLVKIRRSRHFSTTVKFYHSAVVSSTLIRRRSSPVLHLNYIYCFDIISNLQVIDASIIQNESISRGKRSPTTHGVNFPEKTLP</sequence>
<organism evidence="2 3">
    <name type="scientific">Oxynema aestuarii AP17</name>
    <dbReference type="NCBI Taxonomy" id="2064643"/>
    <lineage>
        <taxon>Bacteria</taxon>
        <taxon>Bacillati</taxon>
        <taxon>Cyanobacteriota</taxon>
        <taxon>Cyanophyceae</taxon>
        <taxon>Oscillatoriophycideae</taxon>
        <taxon>Oscillatoriales</taxon>
        <taxon>Oscillatoriaceae</taxon>
        <taxon>Oxynema</taxon>
        <taxon>Oxynema aestuarii</taxon>
    </lineage>
</organism>
<protein>
    <submittedName>
        <fullName evidence="2">Uncharacterized protein</fullName>
    </submittedName>
</protein>
<reference evidence="2 3" key="1">
    <citation type="submission" date="2020-04" db="EMBL/GenBank/DDBJ databases">
        <authorList>
            <person name="Basu S."/>
            <person name="Maruthanayagam V."/>
            <person name="Chakraborty S."/>
            <person name="Pramanik A."/>
            <person name="Mukherjee J."/>
            <person name="Brink B."/>
        </authorList>
    </citation>
    <scope>NUCLEOTIDE SEQUENCE [LARGE SCALE GENOMIC DNA]</scope>
    <source>
        <strain evidence="2 3">AP17</strain>
    </source>
</reference>